<dbReference type="Pfam" id="PF04069">
    <property type="entry name" value="OpuAC"/>
    <property type="match status" value="1"/>
</dbReference>
<evidence type="ECO:0000256" key="2">
    <source>
        <dbReference type="ARBA" id="ARBA00022741"/>
    </source>
</evidence>
<reference evidence="8" key="1">
    <citation type="submission" date="2023-07" db="EMBL/GenBank/DDBJ databases">
        <title>Novel species in the genus Lipingzhangella isolated from Sambhar Salt Lake.</title>
        <authorList>
            <person name="Jiya N."/>
            <person name="Kajale S."/>
            <person name="Sharma A."/>
        </authorList>
    </citation>
    <scope>NUCLEOTIDE SEQUENCE [LARGE SCALE GENOMIC DNA]</scope>
    <source>
        <strain evidence="8">LS1_29</strain>
    </source>
</reference>
<dbReference type="InterPro" id="IPR011009">
    <property type="entry name" value="Kinase-like_dom_sf"/>
</dbReference>
<dbReference type="CDD" id="cd13639">
    <property type="entry name" value="PBP2_OpuAC_like"/>
    <property type="match status" value="1"/>
</dbReference>
<keyword evidence="8" id="KW-1185">Reference proteome</keyword>
<evidence type="ECO:0000256" key="1">
    <source>
        <dbReference type="ARBA" id="ARBA00022679"/>
    </source>
</evidence>
<gene>
    <name evidence="7" type="ORF">RIF23_14865</name>
</gene>
<evidence type="ECO:0000313" key="8">
    <source>
        <dbReference type="Proteomes" id="UP001250214"/>
    </source>
</evidence>
<accession>A0ABU2H9Q4</accession>
<feature type="region of interest" description="Disordered" evidence="5">
    <location>
        <begin position="321"/>
        <end position="362"/>
    </location>
</feature>
<evidence type="ECO:0000256" key="3">
    <source>
        <dbReference type="ARBA" id="ARBA00022777"/>
    </source>
</evidence>
<keyword evidence="3" id="KW-0418">Kinase</keyword>
<keyword evidence="1" id="KW-0808">Transferase</keyword>
<dbReference type="PROSITE" id="PS50011">
    <property type="entry name" value="PROTEIN_KINASE_DOM"/>
    <property type="match status" value="1"/>
</dbReference>
<evidence type="ECO:0000256" key="4">
    <source>
        <dbReference type="ARBA" id="ARBA00022840"/>
    </source>
</evidence>
<dbReference type="Gene3D" id="1.10.510.10">
    <property type="entry name" value="Transferase(Phosphotransferase) domain 1"/>
    <property type="match status" value="1"/>
</dbReference>
<dbReference type="SUPFAM" id="SSF53850">
    <property type="entry name" value="Periplasmic binding protein-like II"/>
    <property type="match status" value="1"/>
</dbReference>
<organism evidence="7 8">
    <name type="scientific">Lipingzhangella rawalii</name>
    <dbReference type="NCBI Taxonomy" id="2055835"/>
    <lineage>
        <taxon>Bacteria</taxon>
        <taxon>Bacillati</taxon>
        <taxon>Actinomycetota</taxon>
        <taxon>Actinomycetes</taxon>
        <taxon>Streptosporangiales</taxon>
        <taxon>Nocardiopsidaceae</taxon>
        <taxon>Lipingzhangella</taxon>
    </lineage>
</organism>
<keyword evidence="4" id="KW-0067">ATP-binding</keyword>
<proteinExistence type="predicted"/>
<sequence length="670" mass="71534">MTFPPQSPMHQPEEPALHRKAPQEPWPPLQSLLQGDPSTIGPYAVQGRLGAGTLGVVYGATDALGRWLAVKLISTDHLPDDEAVDAFLTEIAQMQRVRARHIAPLLDGATEGTHPWYATAYVPGLTLARWVGGQGALSAGMSRALAAGVAEALTGIHATGILHRNLTPANVILAPDGPTVLDFGITQAVDGDPISNVGALTGSPAWLSPERINGQAGPRSDIFTWGALVAYAATGQHPFGTGTPEDLMQRVLTEEPELSGLPPDLAQPVERALAKDPTDRPSAAELVYMVAKGGATAAAAAAAAEADSTSTTDIADAVIRSNWNPPITPGSDGAATPHMSAYPPTPPPPGDADTALDDEDSSGPGTRIAVLATVAAAVLALVLGVGTWLVLPGADEEEHVDDDVIQIALIPWDEAIAVTHLWATILDGAGHEVEIVEHDVEPAFEDVASGNVDLFLDAWFPDTHGAYADEYSDRWEDLGSWYDNAVLTLTVPDYVEEVDSIADLPGNAELFDNQIIGIEQDSGHMSTTREHVLPDYGLDSIDLFAGSSAAMTVELDYAIREEEPVVVTLWHPHTAYAEHDLKDLADPEGSLGDGEQLHALARDGFSADHPQLREWLEEFHLGEDELVTLFEEIFFEEHEDERDAVRAWLDGNPQFLERTLGDDASEVHLN</sequence>
<dbReference type="PANTHER" id="PTHR43289:SF34">
    <property type="entry name" value="SERINE_THREONINE-PROTEIN KINASE YBDM-RELATED"/>
    <property type="match status" value="1"/>
</dbReference>
<evidence type="ECO:0000313" key="7">
    <source>
        <dbReference type="EMBL" id="MDS1271575.1"/>
    </source>
</evidence>
<comment type="caution">
    <text evidence="7">The sequence shown here is derived from an EMBL/GenBank/DDBJ whole genome shotgun (WGS) entry which is preliminary data.</text>
</comment>
<feature type="domain" description="Protein kinase" evidence="6">
    <location>
        <begin position="43"/>
        <end position="291"/>
    </location>
</feature>
<dbReference type="InterPro" id="IPR000719">
    <property type="entry name" value="Prot_kinase_dom"/>
</dbReference>
<dbReference type="Gene3D" id="3.30.200.20">
    <property type="entry name" value="Phosphorylase Kinase, domain 1"/>
    <property type="match status" value="1"/>
</dbReference>
<dbReference type="EMBL" id="JAVLVT010000006">
    <property type="protein sequence ID" value="MDS1271575.1"/>
    <property type="molecule type" value="Genomic_DNA"/>
</dbReference>
<evidence type="ECO:0000259" key="6">
    <source>
        <dbReference type="PROSITE" id="PS50011"/>
    </source>
</evidence>
<name>A0ABU2H9Q4_9ACTN</name>
<dbReference type="PANTHER" id="PTHR43289">
    <property type="entry name" value="MITOGEN-ACTIVATED PROTEIN KINASE KINASE KINASE 20-RELATED"/>
    <property type="match status" value="1"/>
</dbReference>
<keyword evidence="2" id="KW-0547">Nucleotide-binding</keyword>
<protein>
    <submittedName>
        <fullName evidence="7">Glycine betaine ABC transporter substrate-binding protein</fullName>
    </submittedName>
</protein>
<dbReference type="Proteomes" id="UP001250214">
    <property type="component" value="Unassembled WGS sequence"/>
</dbReference>
<dbReference type="InterPro" id="IPR007210">
    <property type="entry name" value="ABC_Gly_betaine_transp_sub-bd"/>
</dbReference>
<dbReference type="CDD" id="cd14014">
    <property type="entry name" value="STKc_PknB_like"/>
    <property type="match status" value="1"/>
</dbReference>
<feature type="region of interest" description="Disordered" evidence="5">
    <location>
        <begin position="1"/>
        <end position="33"/>
    </location>
</feature>
<dbReference type="RefSeq" id="WP_310913122.1">
    <property type="nucleotide sequence ID" value="NZ_JAVLVT010000006.1"/>
</dbReference>
<dbReference type="SUPFAM" id="SSF56112">
    <property type="entry name" value="Protein kinase-like (PK-like)"/>
    <property type="match status" value="1"/>
</dbReference>
<dbReference type="Pfam" id="PF00069">
    <property type="entry name" value="Pkinase"/>
    <property type="match status" value="1"/>
</dbReference>
<dbReference type="Gene3D" id="3.40.190.100">
    <property type="entry name" value="Glycine betaine-binding periplasmic protein, domain 2"/>
    <property type="match status" value="1"/>
</dbReference>
<dbReference type="Gene3D" id="3.10.105.10">
    <property type="entry name" value="Dipeptide-binding Protein, Domain 3"/>
    <property type="match status" value="2"/>
</dbReference>
<evidence type="ECO:0000256" key="5">
    <source>
        <dbReference type="SAM" id="MobiDB-lite"/>
    </source>
</evidence>